<keyword evidence="3" id="KW-0732">Signal</keyword>
<organism evidence="4 5">
    <name type="scientific">Pseudodesulfovibrio profundus</name>
    <dbReference type="NCBI Taxonomy" id="57320"/>
    <lineage>
        <taxon>Bacteria</taxon>
        <taxon>Pseudomonadati</taxon>
        <taxon>Thermodesulfobacteriota</taxon>
        <taxon>Desulfovibrionia</taxon>
        <taxon>Desulfovibrionales</taxon>
        <taxon>Desulfovibrionaceae</taxon>
    </lineage>
</organism>
<dbReference type="GO" id="GO:0030288">
    <property type="term" value="C:outer membrane-bounded periplasmic space"/>
    <property type="evidence" value="ECO:0007669"/>
    <property type="project" value="InterPro"/>
</dbReference>
<dbReference type="AlphaFoldDB" id="A0A2C8FEY0"/>
<sequence length="355" mass="39973">MVFSMFFQQLILSGGMVFTSKIIKQAFFLVLLLLLVAGCKLGAQNDDGIIKIRLAHPMAPGNNVTLGYEKFAELVNEKSNGTIKVEVYGSSMLGSDRVAMESVQRGSLEMASSSSPNMANFSPYFMIFDLPYITDIKHQKKIYDALDNGSLGEFFDRLGEEINLRPIMFSEYGYRNFVTTGQPISTADTLKKLKVRVTASPVEIEVAKALSMSPTPIAWGETYTAMQQGTVDGEGNTFSLLSDSKHDEVIRYAVDSRHNYSMHILMVNKDYWHDLPDNAKKIINESAEEALTYQRSITASLERKAEQKFIDQGIKVHKLTPDELAEYKARTRPVWDLFADRIPSELFTMIQEIQQ</sequence>
<dbReference type="InterPro" id="IPR038404">
    <property type="entry name" value="TRAP_DctP_sf"/>
</dbReference>
<keyword evidence="2" id="KW-0813">Transport</keyword>
<reference evidence="5" key="1">
    <citation type="submission" date="2017-09" db="EMBL/GenBank/DDBJ databases">
        <authorList>
            <person name="Regsiter A."/>
            <person name="William W."/>
        </authorList>
    </citation>
    <scope>NUCLEOTIDE SEQUENCE [LARGE SCALE GENOMIC DNA]</scope>
    <source>
        <strain evidence="5">500-1</strain>
    </source>
</reference>
<gene>
    <name evidence="4" type="ORF">DPRO_3542</name>
</gene>
<evidence type="ECO:0000256" key="2">
    <source>
        <dbReference type="ARBA" id="ARBA00022448"/>
    </source>
</evidence>
<dbReference type="KEGG" id="pprf:DPRO_3542"/>
<dbReference type="EMBL" id="LT907975">
    <property type="protein sequence ID" value="SOB60458.1"/>
    <property type="molecule type" value="Genomic_DNA"/>
</dbReference>
<dbReference type="GO" id="GO:0055085">
    <property type="term" value="P:transmembrane transport"/>
    <property type="evidence" value="ECO:0007669"/>
    <property type="project" value="InterPro"/>
</dbReference>
<comment type="similarity">
    <text evidence="1">Belongs to the bacterial solute-binding protein 7 family.</text>
</comment>
<dbReference type="Gene3D" id="3.40.190.170">
    <property type="entry name" value="Bacterial extracellular solute-binding protein, family 7"/>
    <property type="match status" value="1"/>
</dbReference>
<accession>A0A2C8FEY0</accession>
<dbReference type="Proteomes" id="UP000219215">
    <property type="component" value="Chromosome DPRO"/>
</dbReference>
<evidence type="ECO:0000313" key="5">
    <source>
        <dbReference type="Proteomes" id="UP000219215"/>
    </source>
</evidence>
<evidence type="ECO:0000313" key="4">
    <source>
        <dbReference type="EMBL" id="SOB60458.1"/>
    </source>
</evidence>
<dbReference type="NCBIfam" id="TIGR00787">
    <property type="entry name" value="dctP"/>
    <property type="match status" value="1"/>
</dbReference>
<dbReference type="PANTHER" id="PTHR33376:SF7">
    <property type="entry name" value="C4-DICARBOXYLATE-BINDING PROTEIN DCTB"/>
    <property type="match status" value="1"/>
</dbReference>
<dbReference type="CDD" id="cd13603">
    <property type="entry name" value="PBP2_TRAP_Siap_TeaA_like"/>
    <property type="match status" value="1"/>
</dbReference>
<dbReference type="InterPro" id="IPR004682">
    <property type="entry name" value="TRAP_DctP"/>
</dbReference>
<evidence type="ECO:0000256" key="3">
    <source>
        <dbReference type="ARBA" id="ARBA00022729"/>
    </source>
</evidence>
<dbReference type="PIRSF" id="PIRSF006470">
    <property type="entry name" value="DctB"/>
    <property type="match status" value="1"/>
</dbReference>
<protein>
    <submittedName>
        <fullName evidence="4">TRAP dicarboxylate transporter, DctP subunit</fullName>
    </submittedName>
</protein>
<proteinExistence type="inferred from homology"/>
<keyword evidence="5" id="KW-1185">Reference proteome</keyword>
<dbReference type="Pfam" id="PF03480">
    <property type="entry name" value="DctP"/>
    <property type="match status" value="1"/>
</dbReference>
<dbReference type="NCBIfam" id="NF037995">
    <property type="entry name" value="TRAP_S1"/>
    <property type="match status" value="1"/>
</dbReference>
<dbReference type="PANTHER" id="PTHR33376">
    <property type="match status" value="1"/>
</dbReference>
<dbReference type="InterPro" id="IPR018389">
    <property type="entry name" value="DctP_fam"/>
</dbReference>
<name>A0A2C8FEY0_9BACT</name>
<evidence type="ECO:0000256" key="1">
    <source>
        <dbReference type="ARBA" id="ARBA00009023"/>
    </source>
</evidence>